<dbReference type="EMBL" id="PRLP01000148">
    <property type="protein sequence ID" value="PPC74343.1"/>
    <property type="molecule type" value="Genomic_DNA"/>
</dbReference>
<dbReference type="Pfam" id="PF00583">
    <property type="entry name" value="Acetyltransf_1"/>
    <property type="match status" value="1"/>
</dbReference>
<proteinExistence type="predicted"/>
<sequence length="183" mass="19863">MTDHPPSLSASAAEPWQIRAARADEHAAVGQLMVTVYSALADFPTPQQQPRYYDMLANIGQLTTRPGVQLLVVEADGELLGAVVYFADMAQYGSGGIATTLTDAAGFRLLAVSPAAQGRGVGRALMASCIALAVEQGRQQLVIHSTRAMRTAWGMYERHGFRRAEELDFMQESLAVYGFRLRC</sequence>
<dbReference type="Proteomes" id="UP000238196">
    <property type="component" value="Unassembled WGS sequence"/>
</dbReference>
<comment type="caution">
    <text evidence="4">The sequence shown here is derived from an EMBL/GenBank/DDBJ whole genome shotgun (WGS) entry which is preliminary data.</text>
</comment>
<dbReference type="InterPro" id="IPR000182">
    <property type="entry name" value="GNAT_dom"/>
</dbReference>
<dbReference type="GO" id="GO:0016747">
    <property type="term" value="F:acyltransferase activity, transferring groups other than amino-acyl groups"/>
    <property type="evidence" value="ECO:0007669"/>
    <property type="project" value="InterPro"/>
</dbReference>
<keyword evidence="1" id="KW-0808">Transferase</keyword>
<evidence type="ECO:0000256" key="1">
    <source>
        <dbReference type="ARBA" id="ARBA00022679"/>
    </source>
</evidence>
<dbReference type="InterPro" id="IPR016181">
    <property type="entry name" value="Acyl_CoA_acyltransferase"/>
</dbReference>
<evidence type="ECO:0000313" key="5">
    <source>
        <dbReference type="Proteomes" id="UP000238196"/>
    </source>
</evidence>
<evidence type="ECO:0000256" key="2">
    <source>
        <dbReference type="ARBA" id="ARBA00023315"/>
    </source>
</evidence>
<name>A0A2S5KIB2_9PROT</name>
<evidence type="ECO:0000259" key="3">
    <source>
        <dbReference type="PROSITE" id="PS51186"/>
    </source>
</evidence>
<dbReference type="InterPro" id="IPR050832">
    <property type="entry name" value="Bact_Acetyltransf"/>
</dbReference>
<evidence type="ECO:0000313" key="4">
    <source>
        <dbReference type="EMBL" id="PPC74343.1"/>
    </source>
</evidence>
<accession>A0A2S5KIB2</accession>
<dbReference type="SUPFAM" id="SSF55729">
    <property type="entry name" value="Acyl-CoA N-acyltransferases (Nat)"/>
    <property type="match status" value="1"/>
</dbReference>
<dbReference type="OrthoDB" id="1431064at2"/>
<dbReference type="PROSITE" id="PS51186">
    <property type="entry name" value="GNAT"/>
    <property type="match status" value="1"/>
</dbReference>
<dbReference type="PANTHER" id="PTHR43877">
    <property type="entry name" value="AMINOALKYLPHOSPHONATE N-ACETYLTRANSFERASE-RELATED-RELATED"/>
    <property type="match status" value="1"/>
</dbReference>
<dbReference type="Gene3D" id="3.40.630.30">
    <property type="match status" value="1"/>
</dbReference>
<dbReference type="CDD" id="cd04301">
    <property type="entry name" value="NAT_SF"/>
    <property type="match status" value="1"/>
</dbReference>
<keyword evidence="2" id="KW-0012">Acyltransferase</keyword>
<feature type="domain" description="N-acetyltransferase" evidence="3">
    <location>
        <begin position="18"/>
        <end position="183"/>
    </location>
</feature>
<protein>
    <submittedName>
        <fullName evidence="4">GNAT family N-acetyltransferase</fullName>
    </submittedName>
</protein>
<gene>
    <name evidence="4" type="ORF">C4K68_25730</name>
</gene>
<dbReference type="AlphaFoldDB" id="A0A2S5KIB2"/>
<reference evidence="4 5" key="1">
    <citation type="submission" date="2018-02" db="EMBL/GenBank/DDBJ databases">
        <title>novel marine gammaproteobacteria from coastal saline agro ecosystem.</title>
        <authorList>
            <person name="Krishnan R."/>
            <person name="Ramesh Kumar N."/>
        </authorList>
    </citation>
    <scope>NUCLEOTIDE SEQUENCE [LARGE SCALE GENOMIC DNA]</scope>
    <source>
        <strain evidence="4 5">228</strain>
    </source>
</reference>
<organism evidence="4 5">
    <name type="scientific">Proteobacteria bacterium 228</name>
    <dbReference type="NCBI Taxonomy" id="2083153"/>
    <lineage>
        <taxon>Bacteria</taxon>
        <taxon>Pseudomonadati</taxon>
        <taxon>Pseudomonadota</taxon>
    </lineage>
</organism>